<gene>
    <name evidence="2" type="ORF">JIN83_07215</name>
</gene>
<keyword evidence="1" id="KW-1133">Transmembrane helix</keyword>
<feature type="transmembrane region" description="Helical" evidence="1">
    <location>
        <begin position="12"/>
        <end position="31"/>
    </location>
</feature>
<evidence type="ECO:0000313" key="2">
    <source>
        <dbReference type="EMBL" id="MBK1854743.1"/>
    </source>
</evidence>
<sequence>MTPPTEPPAKRLSFGLLLLISFVLFNGAYVIDQMFRWSDPLQGLTNGLIHIFFNGITWLLIILPWSLVIRALYRRRKWRRFRSQWVLAPSLLVMALTFANLVFSPPTPKNRFRSFAHTELPENVGQLHYRFTGGGIADFGDTYYFQTTPAEVDRLITEMALEEDIFFTEGKEDYSSVPTLPDCPNHQLWPDAKLYQRSENGWFYYLLHNAEKTEVYVFIACI</sequence>
<feature type="transmembrane region" description="Helical" evidence="1">
    <location>
        <begin position="85"/>
        <end position="103"/>
    </location>
</feature>
<dbReference type="Proteomes" id="UP000634206">
    <property type="component" value="Unassembled WGS sequence"/>
</dbReference>
<keyword evidence="1" id="KW-0472">Membrane</keyword>
<dbReference type="EMBL" id="JAENIG010000004">
    <property type="protein sequence ID" value="MBK1854743.1"/>
    <property type="molecule type" value="Genomic_DNA"/>
</dbReference>
<evidence type="ECO:0000313" key="3">
    <source>
        <dbReference type="Proteomes" id="UP000634206"/>
    </source>
</evidence>
<keyword evidence="1" id="KW-0812">Transmembrane</keyword>
<name>A0AAE2V994_9BACT</name>
<evidence type="ECO:0000256" key="1">
    <source>
        <dbReference type="SAM" id="Phobius"/>
    </source>
</evidence>
<reference evidence="2" key="1">
    <citation type="submission" date="2021-01" db="EMBL/GenBank/DDBJ databases">
        <title>Modified the classification status of verrucomicrobia.</title>
        <authorList>
            <person name="Feng X."/>
        </authorList>
    </citation>
    <scope>NUCLEOTIDE SEQUENCE</scope>
    <source>
        <strain evidence="2">5K15</strain>
    </source>
</reference>
<organism evidence="2 3">
    <name type="scientific">Oceaniferula flava</name>
    <dbReference type="NCBI Taxonomy" id="2800421"/>
    <lineage>
        <taxon>Bacteria</taxon>
        <taxon>Pseudomonadati</taxon>
        <taxon>Verrucomicrobiota</taxon>
        <taxon>Verrucomicrobiia</taxon>
        <taxon>Verrucomicrobiales</taxon>
        <taxon>Verrucomicrobiaceae</taxon>
        <taxon>Oceaniferula</taxon>
    </lineage>
</organism>
<comment type="caution">
    <text evidence="2">The sequence shown here is derived from an EMBL/GenBank/DDBJ whole genome shotgun (WGS) entry which is preliminary data.</text>
</comment>
<dbReference type="RefSeq" id="WP_309489354.1">
    <property type="nucleotide sequence ID" value="NZ_JAENIG010000004.1"/>
</dbReference>
<dbReference type="AlphaFoldDB" id="A0AAE2V994"/>
<proteinExistence type="predicted"/>
<accession>A0AAE2V994</accession>
<feature type="transmembrane region" description="Helical" evidence="1">
    <location>
        <begin position="51"/>
        <end position="73"/>
    </location>
</feature>
<keyword evidence="3" id="KW-1185">Reference proteome</keyword>
<protein>
    <submittedName>
        <fullName evidence="2">Uncharacterized protein</fullName>
    </submittedName>
</protein>